<comment type="caution">
    <text evidence="3">The sequence shown here is derived from an EMBL/GenBank/DDBJ whole genome shotgun (WGS) entry which is preliminary data.</text>
</comment>
<dbReference type="GO" id="GO:0000160">
    <property type="term" value="P:phosphorelay signal transduction system"/>
    <property type="evidence" value="ECO:0007669"/>
    <property type="project" value="InterPro"/>
</dbReference>
<organism evidence="3 4">
    <name type="scientific">Candidatus Mailhella merdigallinarum</name>
    <dbReference type="NCBI Taxonomy" id="2838658"/>
    <lineage>
        <taxon>Bacteria</taxon>
        <taxon>Pseudomonadati</taxon>
        <taxon>Thermodesulfobacteriota</taxon>
        <taxon>Desulfovibrionia</taxon>
        <taxon>Desulfovibrionales</taxon>
        <taxon>Desulfovibrionaceae</taxon>
        <taxon>Mailhella</taxon>
    </lineage>
</organism>
<dbReference type="InterPro" id="IPR008207">
    <property type="entry name" value="Sig_transdc_His_kin_Hpt_dom"/>
</dbReference>
<protein>
    <submittedName>
        <fullName evidence="3">Hpt domain-containing protein</fullName>
    </submittedName>
</protein>
<accession>A0A9D2HDH8</accession>
<dbReference type="Proteomes" id="UP000824225">
    <property type="component" value="Unassembled WGS sequence"/>
</dbReference>
<keyword evidence="1" id="KW-0597">Phosphoprotein</keyword>
<reference evidence="3" key="2">
    <citation type="submission" date="2021-04" db="EMBL/GenBank/DDBJ databases">
        <authorList>
            <person name="Gilroy R."/>
        </authorList>
    </citation>
    <scope>NUCLEOTIDE SEQUENCE</scope>
    <source>
        <strain evidence="3">CHK186-16707</strain>
    </source>
</reference>
<evidence type="ECO:0000256" key="1">
    <source>
        <dbReference type="PROSITE-ProRule" id="PRU00110"/>
    </source>
</evidence>
<gene>
    <name evidence="3" type="ORF">H9962_03015</name>
</gene>
<sequence length="116" mass="12693">MTLLEAMRDAGVDVAETLRRFSGNEALLERFMRAFPQDETFSALSAAVDGARYDEAGRLAHTLKGIAGNLGFQRLQERCADLVSAARETRPADVTAIFDDVAAEHRLLLALLEQAD</sequence>
<dbReference type="Gene3D" id="1.20.120.160">
    <property type="entry name" value="HPT domain"/>
    <property type="match status" value="1"/>
</dbReference>
<evidence type="ECO:0000313" key="3">
    <source>
        <dbReference type="EMBL" id="HJA08151.1"/>
    </source>
</evidence>
<dbReference type="PROSITE" id="PS50894">
    <property type="entry name" value="HPT"/>
    <property type="match status" value="1"/>
</dbReference>
<proteinExistence type="predicted"/>
<evidence type="ECO:0000313" key="4">
    <source>
        <dbReference type="Proteomes" id="UP000824225"/>
    </source>
</evidence>
<dbReference type="InterPro" id="IPR036641">
    <property type="entry name" value="HPT_dom_sf"/>
</dbReference>
<name>A0A9D2HDH8_9BACT</name>
<dbReference type="EMBL" id="DXAN01000005">
    <property type="protein sequence ID" value="HJA08151.1"/>
    <property type="molecule type" value="Genomic_DNA"/>
</dbReference>
<dbReference type="AlphaFoldDB" id="A0A9D2HDH8"/>
<dbReference type="SUPFAM" id="SSF47226">
    <property type="entry name" value="Histidine-containing phosphotransfer domain, HPT domain"/>
    <property type="match status" value="1"/>
</dbReference>
<dbReference type="Pfam" id="PF01627">
    <property type="entry name" value="Hpt"/>
    <property type="match status" value="1"/>
</dbReference>
<feature type="modified residue" description="Phosphohistidine" evidence="1">
    <location>
        <position position="61"/>
    </location>
</feature>
<reference evidence="3" key="1">
    <citation type="journal article" date="2021" name="PeerJ">
        <title>Extensive microbial diversity within the chicken gut microbiome revealed by metagenomics and culture.</title>
        <authorList>
            <person name="Gilroy R."/>
            <person name="Ravi A."/>
            <person name="Getino M."/>
            <person name="Pursley I."/>
            <person name="Horton D.L."/>
            <person name="Alikhan N.F."/>
            <person name="Baker D."/>
            <person name="Gharbi K."/>
            <person name="Hall N."/>
            <person name="Watson M."/>
            <person name="Adriaenssens E.M."/>
            <person name="Foster-Nyarko E."/>
            <person name="Jarju S."/>
            <person name="Secka A."/>
            <person name="Antonio M."/>
            <person name="Oren A."/>
            <person name="Chaudhuri R.R."/>
            <person name="La Ragione R."/>
            <person name="Hildebrand F."/>
            <person name="Pallen M.J."/>
        </authorList>
    </citation>
    <scope>NUCLEOTIDE SEQUENCE</scope>
    <source>
        <strain evidence="3">CHK186-16707</strain>
    </source>
</reference>
<evidence type="ECO:0000259" key="2">
    <source>
        <dbReference type="PROSITE" id="PS50894"/>
    </source>
</evidence>
<feature type="domain" description="HPt" evidence="2">
    <location>
        <begin position="20"/>
        <end position="116"/>
    </location>
</feature>
<dbReference type="GO" id="GO:0004672">
    <property type="term" value="F:protein kinase activity"/>
    <property type="evidence" value="ECO:0007669"/>
    <property type="project" value="UniProtKB-ARBA"/>
</dbReference>